<evidence type="ECO:0000256" key="1">
    <source>
        <dbReference type="SAM" id="Phobius"/>
    </source>
</evidence>
<keyword evidence="1" id="KW-0472">Membrane</keyword>
<dbReference type="Proteomes" id="UP000593568">
    <property type="component" value="Unassembled WGS sequence"/>
</dbReference>
<keyword evidence="3" id="KW-1185">Reference proteome</keyword>
<protein>
    <submittedName>
        <fullName evidence="2">Uncharacterized protein</fullName>
    </submittedName>
</protein>
<feature type="transmembrane region" description="Helical" evidence="1">
    <location>
        <begin position="12"/>
        <end position="34"/>
    </location>
</feature>
<sequence>MNSIDAGLKIKIPICIILYNSFLYTNCSFASYFLHPYTAASWVEGLFPRQ</sequence>
<organism evidence="2 3">
    <name type="scientific">Gossypium trilobum</name>
    <dbReference type="NCBI Taxonomy" id="34281"/>
    <lineage>
        <taxon>Eukaryota</taxon>
        <taxon>Viridiplantae</taxon>
        <taxon>Streptophyta</taxon>
        <taxon>Embryophyta</taxon>
        <taxon>Tracheophyta</taxon>
        <taxon>Spermatophyta</taxon>
        <taxon>Magnoliopsida</taxon>
        <taxon>eudicotyledons</taxon>
        <taxon>Gunneridae</taxon>
        <taxon>Pentapetalae</taxon>
        <taxon>rosids</taxon>
        <taxon>malvids</taxon>
        <taxon>Malvales</taxon>
        <taxon>Malvaceae</taxon>
        <taxon>Malvoideae</taxon>
        <taxon>Gossypium</taxon>
    </lineage>
</organism>
<gene>
    <name evidence="2" type="ORF">Gotri_004381</name>
</gene>
<keyword evidence="1" id="KW-0812">Transmembrane</keyword>
<proteinExistence type="predicted"/>
<comment type="caution">
    <text evidence="2">The sequence shown here is derived from an EMBL/GenBank/DDBJ whole genome shotgun (WGS) entry which is preliminary data.</text>
</comment>
<dbReference type="AlphaFoldDB" id="A0A7J9F6N7"/>
<dbReference type="EMBL" id="JABEZW010000011">
    <property type="protein sequence ID" value="MBA0780255.1"/>
    <property type="molecule type" value="Genomic_DNA"/>
</dbReference>
<accession>A0A7J9F6N7</accession>
<name>A0A7J9F6N7_9ROSI</name>
<keyword evidence="1" id="KW-1133">Transmembrane helix</keyword>
<evidence type="ECO:0000313" key="2">
    <source>
        <dbReference type="EMBL" id="MBA0780255.1"/>
    </source>
</evidence>
<reference evidence="2 3" key="1">
    <citation type="journal article" date="2019" name="Genome Biol. Evol.">
        <title>Insights into the evolution of the New World diploid cottons (Gossypium, subgenus Houzingenia) based on genome sequencing.</title>
        <authorList>
            <person name="Grover C.E."/>
            <person name="Arick M.A. 2nd"/>
            <person name="Thrash A."/>
            <person name="Conover J.L."/>
            <person name="Sanders W.S."/>
            <person name="Peterson D.G."/>
            <person name="Frelichowski J.E."/>
            <person name="Scheffler J.A."/>
            <person name="Scheffler B.E."/>
            <person name="Wendel J.F."/>
        </authorList>
    </citation>
    <scope>NUCLEOTIDE SEQUENCE [LARGE SCALE GENOMIC DNA]</scope>
    <source>
        <strain evidence="2">8</strain>
        <tissue evidence="2">Leaf</tissue>
    </source>
</reference>
<evidence type="ECO:0000313" key="3">
    <source>
        <dbReference type="Proteomes" id="UP000593568"/>
    </source>
</evidence>